<reference evidence="1 2" key="1">
    <citation type="submission" date="2012-01" db="EMBL/GenBank/DDBJ databases">
        <title>Complete sequence of chromosome of Clostridium pasteurianum BC1.</title>
        <authorList>
            <consortium name="US DOE Joint Genome Institute"/>
            <person name="Lucas S."/>
            <person name="Han J."/>
            <person name="Lapidus A."/>
            <person name="Cheng J.-F."/>
            <person name="Goodwin L."/>
            <person name="Pitluck S."/>
            <person name="Peters L."/>
            <person name="Mikhailova N."/>
            <person name="Teshima H."/>
            <person name="Detter J.C."/>
            <person name="Han C."/>
            <person name="Tapia R."/>
            <person name="Land M."/>
            <person name="Hauser L."/>
            <person name="Kyrpides N."/>
            <person name="Ivanova N."/>
            <person name="Pagani I."/>
            <person name="Dunn J."/>
            <person name="Taghavi S."/>
            <person name="Francis A."/>
            <person name="van der Lelie D."/>
            <person name="Woyke T."/>
        </authorList>
    </citation>
    <scope>NUCLEOTIDE SEQUENCE [LARGE SCALE GENOMIC DNA]</scope>
    <source>
        <strain evidence="1 2">BC1</strain>
    </source>
</reference>
<evidence type="ECO:0000313" key="1">
    <source>
        <dbReference type="EMBL" id="AGK98243.1"/>
    </source>
</evidence>
<dbReference type="SUPFAM" id="SSF53649">
    <property type="entry name" value="Alkaline phosphatase-like"/>
    <property type="match status" value="1"/>
</dbReference>
<proteinExistence type="predicted"/>
<dbReference type="AlphaFoldDB" id="R4K6Q8"/>
<protein>
    <submittedName>
        <fullName evidence="1">Putative AP superfamily protein</fullName>
    </submittedName>
</protein>
<dbReference type="EMBL" id="CP003261">
    <property type="protein sequence ID" value="AGK98243.1"/>
    <property type="molecule type" value="Genomic_DNA"/>
</dbReference>
<keyword evidence="2" id="KW-1185">Reference proteome</keyword>
<organism evidence="1 2">
    <name type="scientific">Clostridium pasteurianum BC1</name>
    <dbReference type="NCBI Taxonomy" id="86416"/>
    <lineage>
        <taxon>Bacteria</taxon>
        <taxon>Bacillati</taxon>
        <taxon>Bacillota</taxon>
        <taxon>Clostridia</taxon>
        <taxon>Eubacteriales</taxon>
        <taxon>Clostridiaceae</taxon>
        <taxon>Clostridium</taxon>
    </lineage>
</organism>
<dbReference type="KEGG" id="cpas:Clopa_3453"/>
<dbReference type="PATRIC" id="fig|86416.3.peg.3447"/>
<evidence type="ECO:0000313" key="2">
    <source>
        <dbReference type="Proteomes" id="UP000013523"/>
    </source>
</evidence>
<accession>R4K6Q8</accession>
<gene>
    <name evidence="1" type="ORF">Clopa_3453</name>
</gene>
<dbReference type="Pfam" id="PF01663">
    <property type="entry name" value="Phosphodiest"/>
    <property type="match status" value="1"/>
</dbReference>
<dbReference type="HOGENOM" id="CLU_017594_0_0_9"/>
<dbReference type="InterPro" id="IPR002591">
    <property type="entry name" value="Phosphodiest/P_Trfase"/>
</dbReference>
<sequence length="443" mass="50269">MLMERICKYLYVISLDGLSTLDFEYISTLSNFKSFIDSSAYCKNVYSVYPTLTYPAHASIVTGRYPKNHGIVNNTLLQLNRKSPDWYWHSKNIKGDTIYDLAVKNGMVVGALLWPVTAKAKIQYNMPEIFANRPWENQIIVSLFNGNPIFQYQLNKEFGHLRDGIKQPNLDNFTHQSLLYTIKNKNLDLTLAHYTDLDSTRHKYGFYSEEAKLALKRHDKRIGEIVQTLKDKGIYEESTIILLGDHSSIDENKIIDLNVLLREKGYIQVDGKGKILDYKAIVKNCDGSAYIYTKGVDEGMLKEILQKFNDKYDCIEAIYSREEAIDFGADPECYLMLEAKEGYYFQDGIAGEIIKEVNSDSIENGEGYTLSTHGYSPFKNDYTTVFIAAGRGIKKGNIIEKMNLVDEAPTIAKLLGLEIQNVDGKVVDDLIEEGAVSKGINIH</sequence>
<dbReference type="PANTHER" id="PTHR10151:SF120">
    <property type="entry name" value="BIS(5'-ADENOSYL)-TRIPHOSPHATASE"/>
    <property type="match status" value="1"/>
</dbReference>
<name>R4K6Q8_CLOPA</name>
<dbReference type="InterPro" id="IPR017850">
    <property type="entry name" value="Alkaline_phosphatase_core_sf"/>
</dbReference>
<dbReference type="eggNOG" id="COG1524">
    <property type="taxonomic scope" value="Bacteria"/>
</dbReference>
<dbReference type="Gene3D" id="3.40.720.10">
    <property type="entry name" value="Alkaline Phosphatase, subunit A"/>
    <property type="match status" value="1"/>
</dbReference>
<dbReference type="STRING" id="86416.Clopa_3453"/>
<dbReference type="GO" id="GO:0016787">
    <property type="term" value="F:hydrolase activity"/>
    <property type="evidence" value="ECO:0007669"/>
    <property type="project" value="UniProtKB-ARBA"/>
</dbReference>
<dbReference type="Proteomes" id="UP000013523">
    <property type="component" value="Chromosome"/>
</dbReference>
<dbReference type="PANTHER" id="PTHR10151">
    <property type="entry name" value="ECTONUCLEOTIDE PYROPHOSPHATASE/PHOSPHODIESTERASE"/>
    <property type="match status" value="1"/>
</dbReference>
<dbReference type="CDD" id="cd16018">
    <property type="entry name" value="Enpp"/>
    <property type="match status" value="1"/>
</dbReference>